<accession>A0A8J3B9A6</accession>
<feature type="transmembrane region" description="Helical" evidence="1">
    <location>
        <begin position="207"/>
        <end position="233"/>
    </location>
</feature>
<feature type="transmembrane region" description="Helical" evidence="1">
    <location>
        <begin position="253"/>
        <end position="278"/>
    </location>
</feature>
<name>A0A8J3B9A6_9BACI</name>
<keyword evidence="1" id="KW-0472">Membrane</keyword>
<dbReference type="Proteomes" id="UP000637720">
    <property type="component" value="Unassembled WGS sequence"/>
</dbReference>
<reference evidence="2" key="1">
    <citation type="journal article" date="2014" name="Int. J. Syst. Evol. Microbiol.">
        <title>Complete genome sequence of Corynebacterium casei LMG S-19264T (=DSM 44701T), isolated from a smear-ripened cheese.</title>
        <authorList>
            <consortium name="US DOE Joint Genome Institute (JGI-PGF)"/>
            <person name="Walter F."/>
            <person name="Albersmeier A."/>
            <person name="Kalinowski J."/>
            <person name="Ruckert C."/>
        </authorList>
    </citation>
    <scope>NUCLEOTIDE SEQUENCE</scope>
    <source>
        <strain evidence="2">JCM 14719</strain>
    </source>
</reference>
<dbReference type="RefSeq" id="WP_054668946.1">
    <property type="nucleotide sequence ID" value="NZ_BMOF01000012.1"/>
</dbReference>
<reference evidence="2" key="2">
    <citation type="submission" date="2020-09" db="EMBL/GenBank/DDBJ databases">
        <authorList>
            <person name="Sun Q."/>
            <person name="Ohkuma M."/>
        </authorList>
    </citation>
    <scope>NUCLEOTIDE SEQUENCE</scope>
    <source>
        <strain evidence="2">JCM 14719</strain>
    </source>
</reference>
<keyword evidence="1" id="KW-0812">Transmembrane</keyword>
<proteinExistence type="predicted"/>
<evidence type="ECO:0000313" key="2">
    <source>
        <dbReference type="EMBL" id="GGJ97238.1"/>
    </source>
</evidence>
<dbReference type="EMBL" id="BMOF01000012">
    <property type="protein sequence ID" value="GGJ97238.1"/>
    <property type="molecule type" value="Genomic_DNA"/>
</dbReference>
<feature type="transmembrane region" description="Helical" evidence="1">
    <location>
        <begin position="290"/>
        <end position="312"/>
    </location>
</feature>
<keyword evidence="1" id="KW-1133">Transmembrane helix</keyword>
<feature type="transmembrane region" description="Helical" evidence="1">
    <location>
        <begin position="141"/>
        <end position="162"/>
    </location>
</feature>
<dbReference type="InterPro" id="IPR038728">
    <property type="entry name" value="YkvI-like"/>
</dbReference>
<comment type="caution">
    <text evidence="2">The sequence shown here is derived from an EMBL/GenBank/DDBJ whole genome shotgun (WGS) entry which is preliminary data.</text>
</comment>
<evidence type="ECO:0008006" key="4">
    <source>
        <dbReference type="Google" id="ProtNLM"/>
    </source>
</evidence>
<feature type="transmembrane region" description="Helical" evidence="1">
    <location>
        <begin position="86"/>
        <end position="107"/>
    </location>
</feature>
<organism evidence="2 3">
    <name type="scientific">Calditerricola satsumensis</name>
    <dbReference type="NCBI Taxonomy" id="373054"/>
    <lineage>
        <taxon>Bacteria</taxon>
        <taxon>Bacillati</taxon>
        <taxon>Bacillota</taxon>
        <taxon>Bacilli</taxon>
        <taxon>Bacillales</taxon>
        <taxon>Bacillaceae</taxon>
        <taxon>Calditerricola</taxon>
    </lineage>
</organism>
<dbReference type="PANTHER" id="PTHR37814">
    <property type="entry name" value="CONSERVED MEMBRANE PROTEIN"/>
    <property type="match status" value="1"/>
</dbReference>
<evidence type="ECO:0000313" key="3">
    <source>
        <dbReference type="Proteomes" id="UP000637720"/>
    </source>
</evidence>
<feature type="transmembrane region" description="Helical" evidence="1">
    <location>
        <begin position="174"/>
        <end position="195"/>
    </location>
</feature>
<evidence type="ECO:0000256" key="1">
    <source>
        <dbReference type="SAM" id="Phobius"/>
    </source>
</evidence>
<feature type="transmembrane region" description="Helical" evidence="1">
    <location>
        <begin position="113"/>
        <end position="134"/>
    </location>
</feature>
<keyword evidence="3" id="KW-1185">Reference proteome</keyword>
<gene>
    <name evidence="2" type="primary">yyaD</name>
    <name evidence="2" type="ORF">GCM10007043_08870</name>
</gene>
<feature type="transmembrane region" description="Helical" evidence="1">
    <location>
        <begin position="34"/>
        <end position="57"/>
    </location>
</feature>
<dbReference type="PANTHER" id="PTHR37814:SF1">
    <property type="entry name" value="MEMBRANE PROTEIN"/>
    <property type="match status" value="1"/>
</dbReference>
<dbReference type="AlphaFoldDB" id="A0A8J3B9A6"/>
<sequence length="343" mass="35353">MWKRGVSIGCTIVGTTIGAGFASGREIWEFFASYGRAGAGGILLAMALFVAACALLLRVGQQVGDGRARSVLAALMGRRWGRLYDGLLLAHWFSLSAVMFAGSGATVAQWGGAYRWGIVAIAVLVWVTVSCGLSGLLTANLLIAPLLIGVLGAVVGTALWNAPPQPAAASAAPSVWGSSVVYAAFNVAPLVAVLAQLGASIRSTGEIVVAAGTSYVVLAGLALLYHAALLASGPEVEAMEIPLFWLARDLPPQTALIVTAVLWLALFSTAISGVYGLTRRIAESTGRSPAAVALVLTASVALVSQFGFASLVGVLYPLYGLCDVALLARVLAYPLALETRRPT</sequence>
<protein>
    <recommendedName>
        <fullName evidence="4">Membrane protein YkvI</fullName>
    </recommendedName>
</protein>